<dbReference type="GO" id="GO:0005524">
    <property type="term" value="F:ATP binding"/>
    <property type="evidence" value="ECO:0007669"/>
    <property type="project" value="UniProtKB-KW"/>
</dbReference>
<dbReference type="Pfam" id="PF02743">
    <property type="entry name" value="dCache_1"/>
    <property type="match status" value="1"/>
</dbReference>
<keyword evidence="8 17" id="KW-0812">Transmembrane</keyword>
<accession>Q2W6R4</accession>
<keyword evidence="6" id="KW-0597">Phosphoprotein</keyword>
<keyword evidence="10 19" id="KW-0418">Kinase</keyword>
<dbReference type="InterPro" id="IPR003594">
    <property type="entry name" value="HATPase_dom"/>
</dbReference>
<name>Q2W6R4_PARM1</name>
<evidence type="ECO:0000256" key="10">
    <source>
        <dbReference type="ARBA" id="ARBA00022777"/>
    </source>
</evidence>
<comment type="subcellular location">
    <subcellularLocation>
        <location evidence="2">Cell inner membrane</location>
        <topology evidence="2">Multi-pass membrane protein</topology>
    </subcellularLocation>
</comment>
<dbReference type="EMBL" id="AP007255">
    <property type="protein sequence ID" value="BAE50461.1"/>
    <property type="molecule type" value="Genomic_DNA"/>
</dbReference>
<keyword evidence="14 17" id="KW-0472">Membrane</keyword>
<proteinExistence type="predicted"/>
<evidence type="ECO:0000256" key="4">
    <source>
        <dbReference type="ARBA" id="ARBA00022475"/>
    </source>
</evidence>
<dbReference type="Pfam" id="PF02518">
    <property type="entry name" value="HATPase_c"/>
    <property type="match status" value="1"/>
</dbReference>
<dbReference type="STRING" id="342108.amb1657"/>
<keyword evidence="7" id="KW-0808">Transferase</keyword>
<dbReference type="GO" id="GO:0000155">
    <property type="term" value="F:phosphorelay sensor kinase activity"/>
    <property type="evidence" value="ECO:0007669"/>
    <property type="project" value="InterPro"/>
</dbReference>
<dbReference type="KEGG" id="mag:amb1657"/>
<evidence type="ECO:0000256" key="11">
    <source>
        <dbReference type="ARBA" id="ARBA00022840"/>
    </source>
</evidence>
<dbReference type="SUPFAM" id="SSF47384">
    <property type="entry name" value="Homodimeric domain of signal transducing histidine kinase"/>
    <property type="match status" value="1"/>
</dbReference>
<protein>
    <recommendedName>
        <fullName evidence="16">C4-dicarboxylate transport sensor protein DctB</fullName>
        <ecNumber evidence="3">2.7.13.3</ecNumber>
    </recommendedName>
</protein>
<dbReference type="Gene3D" id="3.30.565.10">
    <property type="entry name" value="Histidine kinase-like ATPase, C-terminal domain"/>
    <property type="match status" value="1"/>
</dbReference>
<evidence type="ECO:0000313" key="19">
    <source>
        <dbReference type="EMBL" id="BAE50461.1"/>
    </source>
</evidence>
<evidence type="ECO:0000256" key="7">
    <source>
        <dbReference type="ARBA" id="ARBA00022679"/>
    </source>
</evidence>
<organism evidence="19 20">
    <name type="scientific">Paramagnetospirillum magneticum (strain ATCC 700264 / AMB-1)</name>
    <name type="common">Magnetospirillum magneticum</name>
    <dbReference type="NCBI Taxonomy" id="342108"/>
    <lineage>
        <taxon>Bacteria</taxon>
        <taxon>Pseudomonadati</taxon>
        <taxon>Pseudomonadota</taxon>
        <taxon>Alphaproteobacteria</taxon>
        <taxon>Rhodospirillales</taxon>
        <taxon>Magnetospirillaceae</taxon>
        <taxon>Paramagnetospirillum</taxon>
    </lineage>
</organism>
<dbReference type="InterPro" id="IPR029151">
    <property type="entry name" value="Sensor-like_sf"/>
</dbReference>
<reference evidence="19 20" key="1">
    <citation type="journal article" date="2005" name="DNA Res.">
        <title>Complete genome sequence of the facultative anaerobic magnetotactic bacterium Magnetospirillum sp. strain AMB-1.</title>
        <authorList>
            <person name="Matsunaga T."/>
            <person name="Okamura Y."/>
            <person name="Fukuda Y."/>
            <person name="Wahyudi A.T."/>
            <person name="Murase Y."/>
            <person name="Takeyama H."/>
        </authorList>
    </citation>
    <scope>NUCLEOTIDE SEQUENCE [LARGE SCALE GENOMIC DNA]</scope>
    <source>
        <strain evidence="20">ATCC 700264 / AMB-1</strain>
    </source>
</reference>
<keyword evidence="11" id="KW-0067">ATP-binding</keyword>
<evidence type="ECO:0000256" key="16">
    <source>
        <dbReference type="ARBA" id="ARBA00073143"/>
    </source>
</evidence>
<feature type="transmembrane region" description="Helical" evidence="17">
    <location>
        <begin position="273"/>
        <end position="290"/>
    </location>
</feature>
<evidence type="ECO:0000256" key="9">
    <source>
        <dbReference type="ARBA" id="ARBA00022741"/>
    </source>
</evidence>
<evidence type="ECO:0000256" key="17">
    <source>
        <dbReference type="SAM" id="Phobius"/>
    </source>
</evidence>
<keyword evidence="20" id="KW-1185">Reference proteome</keyword>
<evidence type="ECO:0000256" key="2">
    <source>
        <dbReference type="ARBA" id="ARBA00004429"/>
    </source>
</evidence>
<dbReference type="Gene3D" id="1.10.287.130">
    <property type="match status" value="1"/>
</dbReference>
<dbReference type="InterPro" id="IPR005467">
    <property type="entry name" value="His_kinase_dom"/>
</dbReference>
<dbReference type="InterPro" id="IPR017055">
    <property type="entry name" value="Sig_transdc_His_kinase_DctB"/>
</dbReference>
<evidence type="ECO:0000256" key="8">
    <source>
        <dbReference type="ARBA" id="ARBA00022692"/>
    </source>
</evidence>
<dbReference type="PROSITE" id="PS50109">
    <property type="entry name" value="HIS_KIN"/>
    <property type="match status" value="1"/>
</dbReference>
<dbReference type="InterPro" id="IPR033479">
    <property type="entry name" value="dCache_1"/>
</dbReference>
<dbReference type="PANTHER" id="PTHR43065:SF46">
    <property type="entry name" value="C4-DICARBOXYLATE TRANSPORT SENSOR PROTEIN DCTB"/>
    <property type="match status" value="1"/>
</dbReference>
<comment type="function">
    <text evidence="15">Member of the two-component regulatory system DctB/DctD involved in the transport of C4-dicarboxylates. DctB functions as a membrane-associated protein kinase that phosphorylates DctD in response to environmental signals.</text>
</comment>
<keyword evidence="12 17" id="KW-1133">Transmembrane helix</keyword>
<dbReference type="AlphaFoldDB" id="Q2W6R4"/>
<keyword evidence="9" id="KW-0547">Nucleotide-binding</keyword>
<dbReference type="Gene3D" id="3.30.450.20">
    <property type="entry name" value="PAS domain"/>
    <property type="match status" value="2"/>
</dbReference>
<evidence type="ECO:0000256" key="14">
    <source>
        <dbReference type="ARBA" id="ARBA00023136"/>
    </source>
</evidence>
<dbReference type="CDD" id="cd12914">
    <property type="entry name" value="PDC1_DGC_like"/>
    <property type="match status" value="1"/>
</dbReference>
<dbReference type="SUPFAM" id="SSF103190">
    <property type="entry name" value="Sensory domain-like"/>
    <property type="match status" value="1"/>
</dbReference>
<dbReference type="SMART" id="SM00388">
    <property type="entry name" value="HisKA"/>
    <property type="match status" value="1"/>
</dbReference>
<dbReference type="Proteomes" id="UP000007058">
    <property type="component" value="Chromosome"/>
</dbReference>
<keyword evidence="4" id="KW-1003">Cell membrane</keyword>
<dbReference type="Gene3D" id="6.10.250.3020">
    <property type="match status" value="1"/>
</dbReference>
<dbReference type="SMART" id="SM00387">
    <property type="entry name" value="HATPase_c"/>
    <property type="match status" value="1"/>
</dbReference>
<feature type="domain" description="Histidine kinase" evidence="18">
    <location>
        <begin position="354"/>
        <end position="566"/>
    </location>
</feature>
<dbReference type="PANTHER" id="PTHR43065">
    <property type="entry name" value="SENSOR HISTIDINE KINASE"/>
    <property type="match status" value="1"/>
</dbReference>
<keyword evidence="5" id="KW-0997">Cell inner membrane</keyword>
<evidence type="ECO:0000256" key="3">
    <source>
        <dbReference type="ARBA" id="ARBA00012438"/>
    </source>
</evidence>
<evidence type="ECO:0000256" key="13">
    <source>
        <dbReference type="ARBA" id="ARBA00023012"/>
    </source>
</evidence>
<dbReference type="GO" id="GO:0005886">
    <property type="term" value="C:plasma membrane"/>
    <property type="evidence" value="ECO:0007669"/>
    <property type="project" value="UniProtKB-SubCell"/>
</dbReference>
<dbReference type="CDD" id="cd00082">
    <property type="entry name" value="HisKA"/>
    <property type="match status" value="1"/>
</dbReference>
<evidence type="ECO:0000256" key="12">
    <source>
        <dbReference type="ARBA" id="ARBA00022989"/>
    </source>
</evidence>
<evidence type="ECO:0000256" key="1">
    <source>
        <dbReference type="ARBA" id="ARBA00000085"/>
    </source>
</evidence>
<evidence type="ECO:0000313" key="20">
    <source>
        <dbReference type="Proteomes" id="UP000007058"/>
    </source>
</evidence>
<evidence type="ECO:0000259" key="18">
    <source>
        <dbReference type="PROSITE" id="PS50109"/>
    </source>
</evidence>
<evidence type="ECO:0000256" key="15">
    <source>
        <dbReference type="ARBA" id="ARBA00059004"/>
    </source>
</evidence>
<dbReference type="HOGENOM" id="CLU_000445_94_2_5"/>
<keyword evidence="13" id="KW-0902">Two-component regulatory system</keyword>
<dbReference type="Pfam" id="PF00512">
    <property type="entry name" value="HisKA"/>
    <property type="match status" value="1"/>
</dbReference>
<evidence type="ECO:0000256" key="6">
    <source>
        <dbReference type="ARBA" id="ARBA00022553"/>
    </source>
</evidence>
<dbReference type="SUPFAM" id="SSF55874">
    <property type="entry name" value="ATPase domain of HSP90 chaperone/DNA topoisomerase II/histidine kinase"/>
    <property type="match status" value="1"/>
</dbReference>
<dbReference type="PRINTS" id="PR00344">
    <property type="entry name" value="BCTRLSENSOR"/>
</dbReference>
<sequence>MAWVYQRARIEALDGALVMGQQRLGLYASTIRAALDRFSYLPATMALDREVIEVLGGHPSQAAALSAKLETINAGARSASLYVMDRRGVTVAASNWRTETSYVGNDYSFRPYFTQVMTTGTGRFFGIGVTTKLPGYFLASAVRTASGEIIGSVVVKIDLETLEEDWGGGDGAVMVTDEDGMVILTSRPLWKYAVDGPVTTELRRKLDATQRYGAVPLRPLERQALLQLGETARLEQVGESAFVAQSQALDEEGWAIHYLADWEVMESNVRSTAALAGLGWVAFILLLLYLRQRRLVLKAKLDAKETLERLVAQRTEALSAEIVERQRTERHLRETQDELIHAGKMAALGQMSTAIAHELNQPLAAIQTFVASSRIFVERGDAETAGANLTMIDDLCRRMADIIRHLRVFARKSPVASQVMDPAASVSRAVALLAVRLRQADVDLVWAPPQGLMVAGDPGRLDQVFVNLLANAVDAVAQSPARRIQVDAMAVGEDVVITVADSGPGLTSDVADRVFEPFFTTKDVGEGLGLGLSLSYGIIRDMGGSIRVENRSGGGAVFLISLPAVGCEGLHVTHGK</sequence>
<gene>
    <name evidence="19" type="ordered locus">amb1657</name>
</gene>
<evidence type="ECO:0000256" key="5">
    <source>
        <dbReference type="ARBA" id="ARBA00022519"/>
    </source>
</evidence>
<dbReference type="InterPro" id="IPR003661">
    <property type="entry name" value="HisK_dim/P_dom"/>
</dbReference>
<dbReference type="InterPro" id="IPR036890">
    <property type="entry name" value="HATPase_C_sf"/>
</dbReference>
<comment type="catalytic activity">
    <reaction evidence="1">
        <text>ATP + protein L-histidine = ADP + protein N-phospho-L-histidine.</text>
        <dbReference type="EC" id="2.7.13.3"/>
    </reaction>
</comment>
<dbReference type="EC" id="2.7.13.3" evidence="3"/>
<dbReference type="InterPro" id="IPR036097">
    <property type="entry name" value="HisK_dim/P_sf"/>
</dbReference>
<dbReference type="PIRSF" id="PIRSF036431">
    <property type="entry name" value="STHK_DctB"/>
    <property type="match status" value="1"/>
</dbReference>
<dbReference type="InterPro" id="IPR004358">
    <property type="entry name" value="Sig_transdc_His_kin-like_C"/>
</dbReference>
<dbReference type="FunFam" id="1.10.287.130:FF:000049">
    <property type="entry name" value="C4-dicarboxylate transport sensor protein DctB"/>
    <property type="match status" value="1"/>
</dbReference>